<protein>
    <recommendedName>
        <fullName evidence="10">Glutamine amidotransferase domain-containing protein</fullName>
    </recommendedName>
</protein>
<evidence type="ECO:0000256" key="3">
    <source>
        <dbReference type="ARBA" id="ARBA00022801"/>
    </source>
</evidence>
<comment type="catalytic activity">
    <reaction evidence="7">
        <text>5-[(5-phospho-1-deoxy-D-ribulos-1-ylimino)methylamino]-1-(5-phospho-beta-D-ribosyl)imidazole-4-carboxamide + L-glutamine = D-erythro-1-(imidazol-4-yl)glycerol 3-phosphate + 5-amino-1-(5-phospho-beta-D-ribosyl)imidazole-4-carboxamide + L-glutamate + H(+)</text>
        <dbReference type="Rhea" id="RHEA:24793"/>
        <dbReference type="ChEBI" id="CHEBI:15378"/>
        <dbReference type="ChEBI" id="CHEBI:29985"/>
        <dbReference type="ChEBI" id="CHEBI:58278"/>
        <dbReference type="ChEBI" id="CHEBI:58359"/>
        <dbReference type="ChEBI" id="CHEBI:58475"/>
        <dbReference type="ChEBI" id="CHEBI:58525"/>
        <dbReference type="EC" id="4.3.2.10"/>
    </reaction>
</comment>
<dbReference type="InterPro" id="IPR011060">
    <property type="entry name" value="RibuloseP-bd_barrel"/>
</dbReference>
<dbReference type="PROSITE" id="PS51273">
    <property type="entry name" value="GATASE_TYPE_1"/>
    <property type="match status" value="1"/>
</dbReference>
<dbReference type="InterPro" id="IPR050064">
    <property type="entry name" value="IGPS_HisA/HisF"/>
</dbReference>
<comment type="catalytic activity">
    <reaction evidence="8">
        <text>L-glutamine + H2O = L-glutamate + NH4(+)</text>
        <dbReference type="Rhea" id="RHEA:15889"/>
        <dbReference type="ChEBI" id="CHEBI:15377"/>
        <dbReference type="ChEBI" id="CHEBI:28938"/>
        <dbReference type="ChEBI" id="CHEBI:29985"/>
        <dbReference type="ChEBI" id="CHEBI:58359"/>
        <dbReference type="EC" id="3.5.1.2"/>
    </reaction>
</comment>
<dbReference type="InterPro" id="IPR013785">
    <property type="entry name" value="Aldolase_TIM"/>
</dbReference>
<comment type="caution">
    <text evidence="11">The sequence shown here is derived from an EMBL/GenBank/DDBJ whole genome shotgun (WGS) entry which is preliminary data.</text>
</comment>
<keyword evidence="6" id="KW-0456">Lyase</keyword>
<dbReference type="InterPro" id="IPR010139">
    <property type="entry name" value="Imidazole-glycPsynth_HisH"/>
</dbReference>
<comment type="similarity">
    <text evidence="9">Belongs to the HisA/HisF family.</text>
</comment>
<dbReference type="PANTHER" id="PTHR21235">
    <property type="entry name" value="IMIDAZOLE GLYCEROL PHOSPHATE SYNTHASE SUBUNIT HISF/H IGP SYNTHASE SUBUNIT HISF/H"/>
    <property type="match status" value="1"/>
</dbReference>
<evidence type="ECO:0000256" key="4">
    <source>
        <dbReference type="ARBA" id="ARBA00022962"/>
    </source>
</evidence>
<dbReference type="CDD" id="cd04731">
    <property type="entry name" value="HisF"/>
    <property type="match status" value="1"/>
</dbReference>
<dbReference type="GO" id="GO:0004359">
    <property type="term" value="F:glutaminase activity"/>
    <property type="evidence" value="ECO:0007669"/>
    <property type="project" value="UniProtKB-EC"/>
</dbReference>
<dbReference type="CDD" id="cd01748">
    <property type="entry name" value="GATase1_IGP_Synthase"/>
    <property type="match status" value="1"/>
</dbReference>
<dbReference type="NCBIfam" id="TIGR01855">
    <property type="entry name" value="IMP_synth_hisH"/>
    <property type="match status" value="1"/>
</dbReference>
<dbReference type="GO" id="GO:0016829">
    <property type="term" value="F:lyase activity"/>
    <property type="evidence" value="ECO:0007669"/>
    <property type="project" value="UniProtKB-KW"/>
</dbReference>
<dbReference type="InterPro" id="IPR029062">
    <property type="entry name" value="Class_I_gatase-like"/>
</dbReference>
<keyword evidence="3" id="KW-0378">Hydrolase</keyword>
<dbReference type="Pfam" id="PF00977">
    <property type="entry name" value="His_biosynth"/>
    <property type="match status" value="1"/>
</dbReference>
<dbReference type="SUPFAM" id="SSF52317">
    <property type="entry name" value="Class I glutamine amidotransferase-like"/>
    <property type="match status" value="1"/>
</dbReference>
<feature type="domain" description="Glutamine amidotransferase" evidence="10">
    <location>
        <begin position="13"/>
        <end position="201"/>
    </location>
</feature>
<dbReference type="PANTHER" id="PTHR21235:SF2">
    <property type="entry name" value="IMIDAZOLE GLYCEROL PHOSPHATE SYNTHASE HISHF"/>
    <property type="match status" value="1"/>
</dbReference>
<evidence type="ECO:0000256" key="2">
    <source>
        <dbReference type="ARBA" id="ARBA00022605"/>
    </source>
</evidence>
<sequence>MSSPSRSTFPISVLDYGAGNILSLLNALTSLSYTNFKKITTAAEIREAECIIFPGVGAYSSAMESLESLEVVEALKEYVKADRPYFGICLGMQTLFESSEEGEGIVQGLGIIKGTVDKFKTTTASVPSIGWNTTTDRKTGTSPVPSGSMKYFVHSYRALPTSSNLSWVCTTTDYGGETYISSVENGNVFACQFHPEKSGTVGLSIIRSYLDRIREPNSTSSPRITTIKSLPLVPTSSVETLCKRVVVALDVRSNDSGDLVVTKGDQYDVRETKDHKEEGKAKVRNLGKPAELARKYAEGGADEISFLNITSFRSNVISDLPLVDLLKFCSERIFVPLTVGGGIRDILEDGNVYKAVEVADRYFRAGADKVSIGSDSVTASLKLIEKGYVKDGESSIEQISARYGVQAVVVSIDPKRVYVDEEGKVEAEKAGYTVRDVVDVEGERRMCWWQATVKGGRETRDIDAVKVAECVEQLGAGEIMLNCIDMDGQGNGYDLELMKAVTEAVGIPVIASSGAGGGEHFVEVFRETNVSAALAAGIFHRGEVKIDEVKDAMLAAGVVTRK</sequence>
<proteinExistence type="inferred from homology"/>
<dbReference type="SUPFAM" id="SSF51366">
    <property type="entry name" value="Ribulose-phoshate binding barrel"/>
    <property type="match status" value="1"/>
</dbReference>
<reference evidence="12" key="1">
    <citation type="journal article" date="2023" name="Commun. Biol.">
        <title>Genome analysis of Parmales, the sister group of diatoms, reveals the evolutionary specialization of diatoms from phago-mixotrophs to photoautotrophs.</title>
        <authorList>
            <person name="Ban H."/>
            <person name="Sato S."/>
            <person name="Yoshikawa S."/>
            <person name="Yamada K."/>
            <person name="Nakamura Y."/>
            <person name="Ichinomiya M."/>
            <person name="Sato N."/>
            <person name="Blanc-Mathieu R."/>
            <person name="Endo H."/>
            <person name="Kuwata A."/>
            <person name="Ogata H."/>
        </authorList>
    </citation>
    <scope>NUCLEOTIDE SEQUENCE [LARGE SCALE GENOMIC DNA]</scope>
    <source>
        <strain evidence="12">NIES 3701</strain>
    </source>
</reference>
<keyword evidence="2 9" id="KW-0028">Amino-acid biosynthesis</keyword>
<dbReference type="Gene3D" id="3.40.50.880">
    <property type="match status" value="1"/>
</dbReference>
<evidence type="ECO:0000256" key="1">
    <source>
        <dbReference type="ARBA" id="ARBA00005091"/>
    </source>
</evidence>
<keyword evidence="12" id="KW-1185">Reference proteome</keyword>
<dbReference type="EMBL" id="BRXY01000283">
    <property type="protein sequence ID" value="GMH83651.1"/>
    <property type="molecule type" value="Genomic_DNA"/>
</dbReference>
<dbReference type="InterPro" id="IPR004651">
    <property type="entry name" value="HisF"/>
</dbReference>
<keyword evidence="5 9" id="KW-0368">Histidine biosynthesis</keyword>
<dbReference type="Proteomes" id="UP001165085">
    <property type="component" value="Unassembled WGS sequence"/>
</dbReference>
<dbReference type="Gene3D" id="3.20.20.70">
    <property type="entry name" value="Aldolase class I"/>
    <property type="match status" value="1"/>
</dbReference>
<evidence type="ECO:0000256" key="8">
    <source>
        <dbReference type="ARBA" id="ARBA00049534"/>
    </source>
</evidence>
<evidence type="ECO:0000256" key="6">
    <source>
        <dbReference type="ARBA" id="ARBA00023239"/>
    </source>
</evidence>
<evidence type="ECO:0000313" key="11">
    <source>
        <dbReference type="EMBL" id="GMH83651.1"/>
    </source>
</evidence>
<dbReference type="Pfam" id="PF00117">
    <property type="entry name" value="GATase"/>
    <property type="match status" value="1"/>
</dbReference>
<dbReference type="GO" id="GO:0000105">
    <property type="term" value="P:L-histidine biosynthetic process"/>
    <property type="evidence" value="ECO:0007669"/>
    <property type="project" value="UniProtKB-KW"/>
</dbReference>
<dbReference type="GO" id="GO:0000107">
    <property type="term" value="F:imidazoleglycerol-phosphate synthase activity"/>
    <property type="evidence" value="ECO:0007669"/>
    <property type="project" value="InterPro"/>
</dbReference>
<dbReference type="InterPro" id="IPR017926">
    <property type="entry name" value="GATASE"/>
</dbReference>
<organism evidence="11 12">
    <name type="scientific">Triparma strigata</name>
    <dbReference type="NCBI Taxonomy" id="1606541"/>
    <lineage>
        <taxon>Eukaryota</taxon>
        <taxon>Sar</taxon>
        <taxon>Stramenopiles</taxon>
        <taxon>Ochrophyta</taxon>
        <taxon>Bolidophyceae</taxon>
        <taxon>Parmales</taxon>
        <taxon>Triparmaceae</taxon>
        <taxon>Triparma</taxon>
    </lineage>
</organism>
<dbReference type="AlphaFoldDB" id="A0A9W7B445"/>
<comment type="pathway">
    <text evidence="1">Amino-acid biosynthesis; L-histidine biosynthesis; L-histidine from 5-phospho-alpha-D-ribose 1-diphosphate: step 5/9.</text>
</comment>
<evidence type="ECO:0000256" key="7">
    <source>
        <dbReference type="ARBA" id="ARBA00047838"/>
    </source>
</evidence>
<evidence type="ECO:0000259" key="10">
    <source>
        <dbReference type="Pfam" id="PF00117"/>
    </source>
</evidence>
<evidence type="ECO:0000256" key="9">
    <source>
        <dbReference type="RuleBase" id="RU003657"/>
    </source>
</evidence>
<dbReference type="HAMAP" id="MF_00278">
    <property type="entry name" value="HisH"/>
    <property type="match status" value="1"/>
</dbReference>
<evidence type="ECO:0000256" key="5">
    <source>
        <dbReference type="ARBA" id="ARBA00023102"/>
    </source>
</evidence>
<evidence type="ECO:0000313" key="12">
    <source>
        <dbReference type="Proteomes" id="UP001165085"/>
    </source>
</evidence>
<keyword evidence="4" id="KW-0315">Glutamine amidotransferase</keyword>
<accession>A0A9W7B445</accession>
<dbReference type="InterPro" id="IPR006062">
    <property type="entry name" value="His_biosynth"/>
</dbReference>
<dbReference type="OrthoDB" id="10254903at2759"/>
<name>A0A9W7B445_9STRA</name>
<gene>
    <name evidence="11" type="ORF">TrST_g11651</name>
</gene>